<gene>
    <name evidence="1" type="ORF">TNIN_309881</name>
</gene>
<sequence>MKATPEAKEMTGLRLQRLPRMHRRYPSRRVMQLEKMNTEARFTASANETKVINIISYKHISDQLVLNMKIFHLRNFTVLMQLSHVSTAPA</sequence>
<proteinExistence type="predicted"/>
<evidence type="ECO:0000313" key="2">
    <source>
        <dbReference type="Proteomes" id="UP000886998"/>
    </source>
</evidence>
<comment type="caution">
    <text evidence="1">The sequence shown here is derived from an EMBL/GenBank/DDBJ whole genome shotgun (WGS) entry which is preliminary data.</text>
</comment>
<accession>A0A8X6YRQ0</accession>
<dbReference type="Proteomes" id="UP000886998">
    <property type="component" value="Unassembled WGS sequence"/>
</dbReference>
<dbReference type="EMBL" id="BMAV01020790">
    <property type="protein sequence ID" value="GFY74504.1"/>
    <property type="molecule type" value="Genomic_DNA"/>
</dbReference>
<reference evidence="1" key="1">
    <citation type="submission" date="2020-08" db="EMBL/GenBank/DDBJ databases">
        <title>Multicomponent nature underlies the extraordinary mechanical properties of spider dragline silk.</title>
        <authorList>
            <person name="Kono N."/>
            <person name="Nakamura H."/>
            <person name="Mori M."/>
            <person name="Yoshida Y."/>
            <person name="Ohtoshi R."/>
            <person name="Malay A.D."/>
            <person name="Moran D.A.P."/>
            <person name="Tomita M."/>
            <person name="Numata K."/>
            <person name="Arakawa K."/>
        </authorList>
    </citation>
    <scope>NUCLEOTIDE SEQUENCE</scope>
</reference>
<keyword evidence="2" id="KW-1185">Reference proteome</keyword>
<dbReference type="AlphaFoldDB" id="A0A8X6YRQ0"/>
<protein>
    <submittedName>
        <fullName evidence="1">Uncharacterized protein</fullName>
    </submittedName>
</protein>
<organism evidence="1 2">
    <name type="scientific">Trichonephila inaurata madagascariensis</name>
    <dbReference type="NCBI Taxonomy" id="2747483"/>
    <lineage>
        <taxon>Eukaryota</taxon>
        <taxon>Metazoa</taxon>
        <taxon>Ecdysozoa</taxon>
        <taxon>Arthropoda</taxon>
        <taxon>Chelicerata</taxon>
        <taxon>Arachnida</taxon>
        <taxon>Araneae</taxon>
        <taxon>Araneomorphae</taxon>
        <taxon>Entelegynae</taxon>
        <taxon>Araneoidea</taxon>
        <taxon>Nephilidae</taxon>
        <taxon>Trichonephila</taxon>
        <taxon>Trichonephila inaurata</taxon>
    </lineage>
</organism>
<evidence type="ECO:0000313" key="1">
    <source>
        <dbReference type="EMBL" id="GFY74504.1"/>
    </source>
</evidence>
<name>A0A8X6YRQ0_9ARAC</name>